<dbReference type="eggNOG" id="COG1216">
    <property type="taxonomic scope" value="Bacteria"/>
</dbReference>
<evidence type="ECO:0000259" key="3">
    <source>
        <dbReference type="Pfam" id="PF13439"/>
    </source>
</evidence>
<keyword evidence="5" id="KW-1185">Reference proteome</keyword>
<dbReference type="GO" id="GO:0016757">
    <property type="term" value="F:glycosyltransferase activity"/>
    <property type="evidence" value="ECO:0007669"/>
    <property type="project" value="UniProtKB-KW"/>
</dbReference>
<dbReference type="InterPro" id="IPR028098">
    <property type="entry name" value="Glyco_trans_4-like_N"/>
</dbReference>
<reference evidence="4 5" key="1">
    <citation type="submission" date="2016-10" db="EMBL/GenBank/DDBJ databases">
        <authorList>
            <person name="de Groot N.N."/>
        </authorList>
    </citation>
    <scope>NUCLEOTIDE SEQUENCE [LARGE SCALE GENOMIC DNA]</scope>
    <source>
        <strain evidence="4 5">DSM 45434</strain>
    </source>
</reference>
<dbReference type="EMBL" id="LT629765">
    <property type="protein sequence ID" value="SDR75418.1"/>
    <property type="molecule type" value="Genomic_DNA"/>
</dbReference>
<dbReference type="Pfam" id="PF13439">
    <property type="entry name" value="Glyco_transf_4"/>
    <property type="match status" value="1"/>
</dbReference>
<gene>
    <name evidence="4" type="ORF">SAMN04488539_0262</name>
</gene>
<protein>
    <submittedName>
        <fullName evidence="4">Glycosyltransferase involved in cell wall bisynthesis</fullName>
    </submittedName>
</protein>
<dbReference type="STRING" id="1203190.GCA_000312345_00508"/>
<sequence>MRCVIVYIGVVLSQDSTLRVLSIPAEHPYTRAVRPAGVAYLPDPDIDGHWWPHPALEARFWDTPVDADILHIHFGFEHRSPEQIAQLVRALPIPLVLTVHDLDNPHLTSAREHAEHRERLSILIDAAAAVITLTDCAAQQLREDYGAAAVRVIAHPRLVPASTRAAHGGGAGVFLKSLRANVVADPEFYRGIARRVPLTVYAHNVDGTRALRDALSGAPGITLVTHDRMDDATLHETIGRLDACLLPYTRGTHSGWLEMCRGLGTSVAAPAIGCYAAQADDPAAVETYPVADAEAAAAALEVLLRRGAVPYAGAPGGVAAAHAEVYREVLR</sequence>
<dbReference type="Proteomes" id="UP000182237">
    <property type="component" value="Chromosome I"/>
</dbReference>
<organism evidence="4 5">
    <name type="scientific">Corynebacterium timonense</name>
    <dbReference type="NCBI Taxonomy" id="441500"/>
    <lineage>
        <taxon>Bacteria</taxon>
        <taxon>Bacillati</taxon>
        <taxon>Actinomycetota</taxon>
        <taxon>Actinomycetes</taxon>
        <taxon>Mycobacteriales</taxon>
        <taxon>Corynebacteriaceae</taxon>
        <taxon>Corynebacterium</taxon>
    </lineage>
</organism>
<name>A0A1H1LLN2_9CORY</name>
<evidence type="ECO:0000256" key="1">
    <source>
        <dbReference type="ARBA" id="ARBA00022676"/>
    </source>
</evidence>
<keyword evidence="2 4" id="KW-0808">Transferase</keyword>
<evidence type="ECO:0000313" key="5">
    <source>
        <dbReference type="Proteomes" id="UP000182237"/>
    </source>
</evidence>
<proteinExistence type="predicted"/>
<dbReference type="AlphaFoldDB" id="A0A1H1LLN2"/>
<evidence type="ECO:0000256" key="2">
    <source>
        <dbReference type="ARBA" id="ARBA00022679"/>
    </source>
</evidence>
<feature type="domain" description="Glycosyltransferase subfamily 4-like N-terminal" evidence="3">
    <location>
        <begin position="28"/>
        <end position="154"/>
    </location>
</feature>
<dbReference type="Gene3D" id="3.40.50.2000">
    <property type="entry name" value="Glycogen Phosphorylase B"/>
    <property type="match status" value="1"/>
</dbReference>
<keyword evidence="1" id="KW-0328">Glycosyltransferase</keyword>
<dbReference type="SUPFAM" id="SSF53756">
    <property type="entry name" value="UDP-Glycosyltransferase/glycogen phosphorylase"/>
    <property type="match status" value="1"/>
</dbReference>
<evidence type="ECO:0000313" key="4">
    <source>
        <dbReference type="EMBL" id="SDR75418.1"/>
    </source>
</evidence>
<accession>A0A1H1LLN2</accession>